<dbReference type="InterPro" id="IPR006641">
    <property type="entry name" value="YqgF/RNaseH-like_dom"/>
</dbReference>
<dbReference type="InterPro" id="IPR005227">
    <property type="entry name" value="YqgF"/>
</dbReference>
<dbReference type="EMBL" id="LCQN01000001">
    <property type="protein sequence ID" value="KKW17622.1"/>
    <property type="molecule type" value="Genomic_DNA"/>
</dbReference>
<dbReference type="Gene3D" id="3.30.420.140">
    <property type="entry name" value="YqgF/RNase H-like domain"/>
    <property type="match status" value="1"/>
</dbReference>
<organism evidence="7 8">
    <name type="scientific">Candidatus Magasanikbacteria bacterium GW2011_GWA2_50_22</name>
    <dbReference type="NCBI Taxonomy" id="1619043"/>
    <lineage>
        <taxon>Bacteria</taxon>
        <taxon>Candidatus Magasanikiibacteriota</taxon>
    </lineage>
</organism>
<evidence type="ECO:0000259" key="6">
    <source>
        <dbReference type="SMART" id="SM00732"/>
    </source>
</evidence>
<proteinExistence type="inferred from homology"/>
<dbReference type="GO" id="GO:0004518">
    <property type="term" value="F:nuclease activity"/>
    <property type="evidence" value="ECO:0007669"/>
    <property type="project" value="UniProtKB-KW"/>
</dbReference>
<evidence type="ECO:0000256" key="2">
    <source>
        <dbReference type="ARBA" id="ARBA00022517"/>
    </source>
</evidence>
<accession>A0A0G1YRM4</accession>
<comment type="function">
    <text evidence="5">Could be a nuclease involved in processing of the 5'-end of pre-16S rRNA.</text>
</comment>
<keyword evidence="1 5" id="KW-0963">Cytoplasm</keyword>
<reference evidence="7 8" key="1">
    <citation type="journal article" date="2015" name="Nature">
        <title>rRNA introns, odd ribosomes, and small enigmatic genomes across a large radiation of phyla.</title>
        <authorList>
            <person name="Brown C.T."/>
            <person name="Hug L.A."/>
            <person name="Thomas B.C."/>
            <person name="Sharon I."/>
            <person name="Castelle C.J."/>
            <person name="Singh A."/>
            <person name="Wilkins M.J."/>
            <person name="Williams K.H."/>
            <person name="Banfield J.F."/>
        </authorList>
    </citation>
    <scope>NUCLEOTIDE SEQUENCE [LARGE SCALE GENOMIC DNA]</scope>
</reference>
<dbReference type="Proteomes" id="UP000033982">
    <property type="component" value="Unassembled WGS sequence"/>
</dbReference>
<dbReference type="GO" id="GO:0000967">
    <property type="term" value="P:rRNA 5'-end processing"/>
    <property type="evidence" value="ECO:0007669"/>
    <property type="project" value="UniProtKB-UniRule"/>
</dbReference>
<dbReference type="PANTHER" id="PTHR33317">
    <property type="entry name" value="POLYNUCLEOTIDYL TRANSFERASE, RIBONUCLEASE H-LIKE SUPERFAMILY PROTEIN"/>
    <property type="match status" value="1"/>
</dbReference>
<dbReference type="InterPro" id="IPR037027">
    <property type="entry name" value="YqgF/RNaseH-like_dom_sf"/>
</dbReference>
<keyword evidence="4 5" id="KW-0378">Hydrolase</keyword>
<dbReference type="SMART" id="SM00732">
    <property type="entry name" value="YqgFc"/>
    <property type="match status" value="1"/>
</dbReference>
<comment type="similarity">
    <text evidence="5">Belongs to the YqgF HJR family.</text>
</comment>
<dbReference type="CDD" id="cd16964">
    <property type="entry name" value="YqgF"/>
    <property type="match status" value="1"/>
</dbReference>
<dbReference type="HAMAP" id="MF_00651">
    <property type="entry name" value="Nuclease_YqgF"/>
    <property type="match status" value="1"/>
</dbReference>
<dbReference type="PATRIC" id="fig|1619043.3.peg.49"/>
<feature type="domain" description="YqgF/RNase H-like" evidence="6">
    <location>
        <begin position="1"/>
        <end position="101"/>
    </location>
</feature>
<dbReference type="PANTHER" id="PTHR33317:SF4">
    <property type="entry name" value="POLYNUCLEOTIDYL TRANSFERASE, RIBONUCLEASE H-LIKE SUPERFAMILY PROTEIN"/>
    <property type="match status" value="1"/>
</dbReference>
<keyword evidence="3 5" id="KW-0540">Nuclease</keyword>
<evidence type="ECO:0000313" key="8">
    <source>
        <dbReference type="Proteomes" id="UP000033982"/>
    </source>
</evidence>
<comment type="subcellular location">
    <subcellularLocation>
        <location evidence="5">Cytoplasm</location>
    </subcellularLocation>
</comment>
<evidence type="ECO:0000313" key="7">
    <source>
        <dbReference type="EMBL" id="KKW17622.1"/>
    </source>
</evidence>
<evidence type="ECO:0000256" key="1">
    <source>
        <dbReference type="ARBA" id="ARBA00022490"/>
    </source>
</evidence>
<protein>
    <recommendedName>
        <fullName evidence="5">Putative pre-16S rRNA nuclease</fullName>
        <ecNumber evidence="5">3.1.-.-</ecNumber>
    </recommendedName>
</protein>
<keyword evidence="2 5" id="KW-0690">Ribosome biogenesis</keyword>
<evidence type="ECO:0000256" key="5">
    <source>
        <dbReference type="HAMAP-Rule" id="MF_00651"/>
    </source>
</evidence>
<evidence type="ECO:0000256" key="4">
    <source>
        <dbReference type="ARBA" id="ARBA00022801"/>
    </source>
</evidence>
<dbReference type="AlphaFoldDB" id="A0A0G1YRM4"/>
<sequence>MNILAIDFGTKRLGLAWSDTTLGVVLPYGLIGEDTLPQKVRAIAALLKKEKIDLVVVGFPVSLNSSENKNTERVQKFVFELQKYITQPVEFFDERFSSGQADAMGGESSRDEKAAMVILEGYLERKKLSS</sequence>
<dbReference type="GO" id="GO:0005829">
    <property type="term" value="C:cytosol"/>
    <property type="evidence" value="ECO:0007669"/>
    <property type="project" value="TreeGrafter"/>
</dbReference>
<evidence type="ECO:0000256" key="3">
    <source>
        <dbReference type="ARBA" id="ARBA00022722"/>
    </source>
</evidence>
<dbReference type="SUPFAM" id="SSF53098">
    <property type="entry name" value="Ribonuclease H-like"/>
    <property type="match status" value="1"/>
</dbReference>
<comment type="caution">
    <text evidence="7">The sequence shown here is derived from an EMBL/GenBank/DDBJ whole genome shotgun (WGS) entry which is preliminary data.</text>
</comment>
<dbReference type="EC" id="3.1.-.-" evidence="5"/>
<dbReference type="NCBIfam" id="TIGR00250">
    <property type="entry name" value="RNAse_H_YqgF"/>
    <property type="match status" value="1"/>
</dbReference>
<name>A0A0G1YRM4_9BACT</name>
<dbReference type="Pfam" id="PF03652">
    <property type="entry name" value="RuvX"/>
    <property type="match status" value="1"/>
</dbReference>
<dbReference type="InterPro" id="IPR012337">
    <property type="entry name" value="RNaseH-like_sf"/>
</dbReference>
<gene>
    <name evidence="7" type="ORF">UY58_C0001G0047</name>
</gene>
<dbReference type="GO" id="GO:0016788">
    <property type="term" value="F:hydrolase activity, acting on ester bonds"/>
    <property type="evidence" value="ECO:0007669"/>
    <property type="project" value="UniProtKB-UniRule"/>
</dbReference>